<dbReference type="Proteomes" id="UP000887565">
    <property type="component" value="Unplaced"/>
</dbReference>
<evidence type="ECO:0000313" key="2">
    <source>
        <dbReference type="WBParaSite" id="nRc.2.0.1.t19388-RA"/>
    </source>
</evidence>
<evidence type="ECO:0000313" key="1">
    <source>
        <dbReference type="Proteomes" id="UP000887565"/>
    </source>
</evidence>
<dbReference type="WBParaSite" id="nRc.2.0.1.t19388-RA">
    <property type="protein sequence ID" value="nRc.2.0.1.t19388-RA"/>
    <property type="gene ID" value="nRc.2.0.1.g19388"/>
</dbReference>
<organism evidence="1 2">
    <name type="scientific">Romanomermis culicivorax</name>
    <name type="common">Nematode worm</name>
    <dbReference type="NCBI Taxonomy" id="13658"/>
    <lineage>
        <taxon>Eukaryota</taxon>
        <taxon>Metazoa</taxon>
        <taxon>Ecdysozoa</taxon>
        <taxon>Nematoda</taxon>
        <taxon>Enoplea</taxon>
        <taxon>Dorylaimia</taxon>
        <taxon>Mermithida</taxon>
        <taxon>Mermithoidea</taxon>
        <taxon>Mermithidae</taxon>
        <taxon>Romanomermis</taxon>
    </lineage>
</organism>
<protein>
    <submittedName>
        <fullName evidence="2">Uncharacterized protein</fullName>
    </submittedName>
</protein>
<reference evidence="2" key="1">
    <citation type="submission" date="2022-11" db="UniProtKB">
        <authorList>
            <consortium name="WormBaseParasite"/>
        </authorList>
    </citation>
    <scope>IDENTIFICATION</scope>
</reference>
<keyword evidence="1" id="KW-1185">Reference proteome</keyword>
<accession>A0A915J0C9</accession>
<sequence length="249" mass="29019">MQGAEAIQKERYFTAILRHYMDYLNIIFGPGHKEYYLDFVHGILLNVQNKFSLRIHRTQEYRDLAIGTKNALLEASANIIYIQQERAVEYGPSSFTVPNSWETFQRQCINWKIQSSDLIYEVVPSDSIPVKNYLDKENIQVRKLIKMLKYRVDVHWPEVYLGELLAMKMTEAKMKKTMFSRTFPKSIDNFELQCSNATTVRETDDDQSRNIYSCSDMIGVKIHNATSNISFIEVGTGNDFIYGYEETDN</sequence>
<proteinExistence type="predicted"/>
<name>A0A915J0C9_ROMCU</name>
<dbReference type="AlphaFoldDB" id="A0A915J0C9"/>